<dbReference type="OrthoDB" id="495000at2759"/>
<dbReference type="Pfam" id="PF03998">
    <property type="entry name" value="Utp11"/>
    <property type="match status" value="1"/>
</dbReference>
<evidence type="ECO:0000256" key="5">
    <source>
        <dbReference type="PIRNR" id="PIRNR015952"/>
    </source>
</evidence>
<evidence type="ECO:0000256" key="3">
    <source>
        <dbReference type="ARBA" id="ARBA00022552"/>
    </source>
</evidence>
<comment type="function">
    <text evidence="5">Involved in nucleolar processing of pre-18S ribosomal RNA.</text>
</comment>
<comment type="similarity">
    <text evidence="2 5">Belongs to the UTP11 family.</text>
</comment>
<dbReference type="PANTHER" id="PTHR12838:SF0">
    <property type="entry name" value="U3 SMALL NUCLEOLAR RNA-ASSOCIATED PROTEIN 11-RELATED"/>
    <property type="match status" value="1"/>
</dbReference>
<dbReference type="STRING" id="41875.K8EEZ3"/>
<sequence>MSSSLRNAIKRTTHKERSQPADRTRLGLLEKHKDYVLRAKDFHKKEDAIKVLKRKAAERNPDEFYFAMEKKKTRDGVHEERTTEQNKYTEEELKLMKTQDLRYVSLKAQTELKRVQKMKETLHCLGAGIEERKHTIFVDEYSEAKTFKPETYFDTPRELIGRAFNRPKNSQLEDADQLVGVGANEIDYDEEELRKQQERRLKKVAKLNRGAYKMLNEHEERAEQLKSMTVKMALQKEISHGKGVKKKITKKNKDGTVESYFVWKQIRKR</sequence>
<keyword evidence="4 5" id="KW-0539">Nucleus</keyword>
<accession>K8EEZ3</accession>
<dbReference type="PANTHER" id="PTHR12838">
    <property type="entry name" value="U3 SMALL NUCLEOLAR RNA-ASSOCIATED PROTEIN 11"/>
    <property type="match status" value="1"/>
</dbReference>
<evidence type="ECO:0000313" key="7">
    <source>
        <dbReference type="EMBL" id="CCO16539.1"/>
    </source>
</evidence>
<dbReference type="PIRSF" id="PIRSF015952">
    <property type="entry name" value="U3snoRNP11"/>
    <property type="match status" value="1"/>
</dbReference>
<dbReference type="InterPro" id="IPR007144">
    <property type="entry name" value="SSU_processome_Utp11"/>
</dbReference>
<name>K8EEZ3_9CHLO</name>
<keyword evidence="8" id="KW-1185">Reference proteome</keyword>
<gene>
    <name evidence="7" type="ORF">Bathy05g01600</name>
</gene>
<evidence type="ECO:0000256" key="6">
    <source>
        <dbReference type="SAM" id="MobiDB-lite"/>
    </source>
</evidence>
<protein>
    <recommendedName>
        <fullName evidence="5">U3 small nucleolar RNA-associated protein 11</fullName>
        <shortName evidence="5">U3 snoRNA-associated protein 11</shortName>
    </recommendedName>
</protein>
<reference evidence="7 8" key="1">
    <citation type="submission" date="2011-10" db="EMBL/GenBank/DDBJ databases">
        <authorList>
            <person name="Genoscope - CEA"/>
        </authorList>
    </citation>
    <scope>NUCLEOTIDE SEQUENCE [LARGE SCALE GENOMIC DNA]</scope>
    <source>
        <strain evidence="7 8">RCC 1105</strain>
    </source>
</reference>
<feature type="compositionally biased region" description="Basic and acidic residues" evidence="6">
    <location>
        <begin position="15"/>
        <end position="26"/>
    </location>
</feature>
<dbReference type="AlphaFoldDB" id="K8EEZ3"/>
<dbReference type="EMBL" id="FO082274">
    <property type="protein sequence ID" value="CCO16539.1"/>
    <property type="molecule type" value="Genomic_DNA"/>
</dbReference>
<dbReference type="KEGG" id="bpg:Bathy05g01600"/>
<dbReference type="GO" id="GO:0032040">
    <property type="term" value="C:small-subunit processome"/>
    <property type="evidence" value="ECO:0007669"/>
    <property type="project" value="UniProtKB-UniRule"/>
</dbReference>
<dbReference type="GeneID" id="19015663"/>
<keyword evidence="3 5" id="KW-0698">rRNA processing</keyword>
<dbReference type="eggNOG" id="KOG3237">
    <property type="taxonomic scope" value="Eukaryota"/>
</dbReference>
<dbReference type="GO" id="GO:0006364">
    <property type="term" value="P:rRNA processing"/>
    <property type="evidence" value="ECO:0007669"/>
    <property type="project" value="UniProtKB-UniRule"/>
</dbReference>
<proteinExistence type="inferred from homology"/>
<comment type="subunit">
    <text evidence="5">Component of the ribosomal small subunit (SSU) processome.</text>
</comment>
<organism evidence="7 8">
    <name type="scientific">Bathycoccus prasinos</name>
    <dbReference type="NCBI Taxonomy" id="41875"/>
    <lineage>
        <taxon>Eukaryota</taxon>
        <taxon>Viridiplantae</taxon>
        <taxon>Chlorophyta</taxon>
        <taxon>Mamiellophyceae</taxon>
        <taxon>Mamiellales</taxon>
        <taxon>Bathycoccaceae</taxon>
        <taxon>Bathycoccus</taxon>
    </lineage>
</organism>
<evidence type="ECO:0000256" key="4">
    <source>
        <dbReference type="ARBA" id="ARBA00023242"/>
    </source>
</evidence>
<feature type="region of interest" description="Disordered" evidence="6">
    <location>
        <begin position="1"/>
        <end position="26"/>
    </location>
</feature>
<evidence type="ECO:0000313" key="8">
    <source>
        <dbReference type="Proteomes" id="UP000198341"/>
    </source>
</evidence>
<evidence type="ECO:0000256" key="2">
    <source>
        <dbReference type="ARBA" id="ARBA00008105"/>
    </source>
</evidence>
<dbReference type="Proteomes" id="UP000198341">
    <property type="component" value="Chromosome 5"/>
</dbReference>
<dbReference type="RefSeq" id="XP_007512981.1">
    <property type="nucleotide sequence ID" value="XM_007512919.1"/>
</dbReference>
<evidence type="ECO:0000256" key="1">
    <source>
        <dbReference type="ARBA" id="ARBA00004604"/>
    </source>
</evidence>
<comment type="subcellular location">
    <subcellularLocation>
        <location evidence="1 5">Nucleus</location>
        <location evidence="1 5">Nucleolus</location>
    </subcellularLocation>
</comment>